<dbReference type="AlphaFoldDB" id="A0A0F9S5W6"/>
<proteinExistence type="predicted"/>
<name>A0A0F9S5W6_9ZZZZ</name>
<comment type="caution">
    <text evidence="1">The sequence shown here is derived from an EMBL/GenBank/DDBJ whole genome shotgun (WGS) entry which is preliminary data.</text>
</comment>
<protein>
    <submittedName>
        <fullName evidence="1">Uncharacterized protein</fullName>
    </submittedName>
</protein>
<dbReference type="EMBL" id="LAZR01002862">
    <property type="protein sequence ID" value="KKN24713.1"/>
    <property type="molecule type" value="Genomic_DNA"/>
</dbReference>
<sequence>MMSLSRDTNTPRGLDNALQRMLRCLCGWNRKTTAALYSLWLLLPRVGGSLRPHETTAPWWIKCSLQSSPFLRPVQLRFSRHDIRHY</sequence>
<reference evidence="1" key="1">
    <citation type="journal article" date="2015" name="Nature">
        <title>Complex archaea that bridge the gap between prokaryotes and eukaryotes.</title>
        <authorList>
            <person name="Spang A."/>
            <person name="Saw J.H."/>
            <person name="Jorgensen S.L."/>
            <person name="Zaremba-Niedzwiedzka K."/>
            <person name="Martijn J."/>
            <person name="Lind A.E."/>
            <person name="van Eijk R."/>
            <person name="Schleper C."/>
            <person name="Guy L."/>
            <person name="Ettema T.J."/>
        </authorList>
    </citation>
    <scope>NUCLEOTIDE SEQUENCE</scope>
</reference>
<accession>A0A0F9S5W6</accession>
<organism evidence="1">
    <name type="scientific">marine sediment metagenome</name>
    <dbReference type="NCBI Taxonomy" id="412755"/>
    <lineage>
        <taxon>unclassified sequences</taxon>
        <taxon>metagenomes</taxon>
        <taxon>ecological metagenomes</taxon>
    </lineage>
</organism>
<gene>
    <name evidence="1" type="ORF">LCGC14_0892160</name>
</gene>
<evidence type="ECO:0000313" key="1">
    <source>
        <dbReference type="EMBL" id="KKN24713.1"/>
    </source>
</evidence>